<evidence type="ECO:0000313" key="1">
    <source>
        <dbReference type="EMBL" id="TDR35354.1"/>
    </source>
</evidence>
<protein>
    <submittedName>
        <fullName evidence="1">Uncharacterized protein</fullName>
    </submittedName>
</protein>
<proteinExistence type="predicted"/>
<dbReference type="EMBL" id="SNZH01000036">
    <property type="protein sequence ID" value="TDR35354.1"/>
    <property type="molecule type" value="Genomic_DNA"/>
</dbReference>
<comment type="caution">
    <text evidence="1">The sequence shown here is derived from an EMBL/GenBank/DDBJ whole genome shotgun (WGS) entry which is preliminary data.</text>
</comment>
<dbReference type="OrthoDB" id="9795716at2"/>
<dbReference type="RefSeq" id="WP_133822008.1">
    <property type="nucleotide sequence ID" value="NZ_SNZH01000036.1"/>
</dbReference>
<keyword evidence="2" id="KW-1185">Reference proteome</keyword>
<sequence>MPLAADTSAYFEIQRVAALVAEAAAPHAPGFDPTPRLRVELQRVLRDVPEVRIPPELRDALLTGAVLGPEAARWLPTIRRWLTDECSRTGL</sequence>
<gene>
    <name evidence="1" type="ORF">DFR29_1365</name>
</gene>
<name>A0A4R6YG75_9GAMM</name>
<dbReference type="Proteomes" id="UP000295293">
    <property type="component" value="Unassembled WGS sequence"/>
</dbReference>
<accession>A0A4R6YG75</accession>
<evidence type="ECO:0000313" key="2">
    <source>
        <dbReference type="Proteomes" id="UP000295293"/>
    </source>
</evidence>
<reference evidence="1 2" key="1">
    <citation type="submission" date="2019-03" db="EMBL/GenBank/DDBJ databases">
        <title>Genomic Encyclopedia of Type Strains, Phase IV (KMG-IV): sequencing the most valuable type-strain genomes for metagenomic binning, comparative biology and taxonomic classification.</title>
        <authorList>
            <person name="Goeker M."/>
        </authorList>
    </citation>
    <scope>NUCLEOTIDE SEQUENCE [LARGE SCALE GENOMIC DNA]</scope>
    <source>
        <strain evidence="1 2">DSM 21667</strain>
    </source>
</reference>
<organism evidence="1 2">
    <name type="scientific">Tahibacter aquaticus</name>
    <dbReference type="NCBI Taxonomy" id="520092"/>
    <lineage>
        <taxon>Bacteria</taxon>
        <taxon>Pseudomonadati</taxon>
        <taxon>Pseudomonadota</taxon>
        <taxon>Gammaproteobacteria</taxon>
        <taxon>Lysobacterales</taxon>
        <taxon>Rhodanobacteraceae</taxon>
        <taxon>Tahibacter</taxon>
    </lineage>
</organism>
<dbReference type="AlphaFoldDB" id="A0A4R6YG75"/>